<protein>
    <recommendedName>
        <fullName evidence="3">DUF2971 domain-containing protein</fullName>
    </recommendedName>
</protein>
<organism evidence="1 2">
    <name type="scientific">Rubritalea squalenifaciens DSM 18772</name>
    <dbReference type="NCBI Taxonomy" id="1123071"/>
    <lineage>
        <taxon>Bacteria</taxon>
        <taxon>Pseudomonadati</taxon>
        <taxon>Verrucomicrobiota</taxon>
        <taxon>Verrucomicrobiia</taxon>
        <taxon>Verrucomicrobiales</taxon>
        <taxon>Rubritaleaceae</taxon>
        <taxon>Rubritalea</taxon>
    </lineage>
</organism>
<evidence type="ECO:0000313" key="1">
    <source>
        <dbReference type="EMBL" id="SHI67898.1"/>
    </source>
</evidence>
<dbReference type="InterPro" id="IPR021352">
    <property type="entry name" value="DUF2971"/>
</dbReference>
<gene>
    <name evidence="1" type="ORF">SAMN02745181_0638</name>
</gene>
<dbReference type="RefSeq" id="WP_143158033.1">
    <property type="nucleotide sequence ID" value="NZ_FQYR01000002.1"/>
</dbReference>
<dbReference type="InParanoid" id="A0A1M6D4H1"/>
<dbReference type="EMBL" id="FQYR01000002">
    <property type="protein sequence ID" value="SHI67898.1"/>
    <property type="molecule type" value="Genomic_DNA"/>
</dbReference>
<dbReference type="AlphaFoldDB" id="A0A1M6D4H1"/>
<dbReference type="Pfam" id="PF11185">
    <property type="entry name" value="DUF2971"/>
    <property type="match status" value="1"/>
</dbReference>
<evidence type="ECO:0000313" key="2">
    <source>
        <dbReference type="Proteomes" id="UP000184510"/>
    </source>
</evidence>
<accession>A0A1M6D4H1</accession>
<proteinExistence type="predicted"/>
<name>A0A1M6D4H1_9BACT</name>
<keyword evidence="2" id="KW-1185">Reference proteome</keyword>
<dbReference type="OrthoDB" id="190848at2"/>
<sequence length="407" mass="46251">MFLFKYQSPSNLSFSALKRGEIYFASVGELNDSNECRPNFIYKASLEIWQRFAHFILFEIAIAGEHVLFGGNREKFEQFVDLYDEIGAEVKKSAGLRELSEDNLIGLFIKVMLGNVAGSYPENQLRYLEELSFAVLKEKLPDINDVDRYIAAFSTDVTNPTMWGHYGAADQGFAIVYEVDGNKLSVSSSLEILYGSRPSEEEGVSLIGAWTDKDLELEPVTYKKSPPKVNGFHYLVHKFHYSEAEYHYDVPELIMGDAPLKDDHLVGLVKYSDWRYEREVRAILPKYGKRNFPPDLRSLKVSPKHVKGIVLGSKISNADAQRVFFCCYMLVSEYAKNAGEEYDLESFSFFQAKAHQFEFKMTIKPLGVLKKSYMGSLPFKPLCELEIPHQKLLQDKAAILGNGNVVT</sequence>
<reference evidence="1 2" key="1">
    <citation type="submission" date="2016-11" db="EMBL/GenBank/DDBJ databases">
        <authorList>
            <person name="Jaros S."/>
            <person name="Januszkiewicz K."/>
            <person name="Wedrychowicz H."/>
        </authorList>
    </citation>
    <scope>NUCLEOTIDE SEQUENCE [LARGE SCALE GENOMIC DNA]</scope>
    <source>
        <strain evidence="1 2">DSM 18772</strain>
    </source>
</reference>
<dbReference type="STRING" id="1123071.SAMN02745181_0638"/>
<evidence type="ECO:0008006" key="3">
    <source>
        <dbReference type="Google" id="ProtNLM"/>
    </source>
</evidence>
<dbReference type="Proteomes" id="UP000184510">
    <property type="component" value="Unassembled WGS sequence"/>
</dbReference>